<proteinExistence type="predicted"/>
<feature type="compositionally biased region" description="Basic and acidic residues" evidence="1">
    <location>
        <begin position="336"/>
        <end position="350"/>
    </location>
</feature>
<feature type="compositionally biased region" description="Low complexity" evidence="1">
    <location>
        <begin position="294"/>
        <end position="307"/>
    </location>
</feature>
<evidence type="ECO:0000313" key="2">
    <source>
        <dbReference type="EMBL" id="KZZ97594.1"/>
    </source>
</evidence>
<feature type="compositionally biased region" description="Polar residues" evidence="1">
    <location>
        <begin position="458"/>
        <end position="473"/>
    </location>
</feature>
<dbReference type="EMBL" id="AZGY01000006">
    <property type="protein sequence ID" value="KZZ97594.1"/>
    <property type="molecule type" value="Genomic_DNA"/>
</dbReference>
<reference evidence="2 3" key="1">
    <citation type="journal article" date="2016" name="Genome Biol. Evol.">
        <title>Divergent and convergent evolution of fungal pathogenicity.</title>
        <authorList>
            <person name="Shang Y."/>
            <person name="Xiao G."/>
            <person name="Zheng P."/>
            <person name="Cen K."/>
            <person name="Zhan S."/>
            <person name="Wang C."/>
        </authorList>
    </citation>
    <scope>NUCLEOTIDE SEQUENCE [LARGE SCALE GENOMIC DNA]</scope>
    <source>
        <strain evidence="2 3">RCEF 2490</strain>
    </source>
</reference>
<sequence>MLGLQAVPGETRTGGRSRFSKALPSVPFDDLELPPPPPLPKEPYQLQMPAFPSPRLLDDDRSVKSIARKPVGSSSSSKPGTPLPPSFGPGTPQLTSPPPISSSNVSMAIPRRPVGATAQPAVPLSLVAPPEPSPTDSICSLLSAYSRDPDAPKSGRTHTTTTAASSPREFDTLSPTTTAPPSLGGQKSPLASEYARESDVAPFLPPKDGSALDPILSPLKPLPSAPSAQEEALLPPRPEIWRRRPQTSEKNKELPDLKLNYSHGSTTSVSSVQTAVINASSETVGDESVADIEPALLPGNPLAGLPGRNVRPPPKDKTLESTDFSTGSGSSKMMSPHKEKETPHGDKSSTEVRAFPPRTDSKRPPTPEYRAGDINPPPALADRMVKPASPISATGSPKEGLQTDTSKTLPPQSPKLDMSAAPTFSSTPFESSSTQRLPSSVPDLRLATSFQDLRRSRPSPSIEVSSPLSTRQNLAIHARETSASPDPAAKRISPSGPNGLGLSMGPPRRPGTAAGGPDPRIVFSDTQGPMYRGRDGTLYPEMKITGEPDPRAAYFPLRTDKTWTPGTIIASRPLSESHFSCFHRHKAMNRRSNRNYPLTCQTCDKADVEDRWVCMFCHLRICEGCLQSFNDHQRNLRSLVDGLGTSTPLSLSSASRPGSALGIQVPA</sequence>
<feature type="compositionally biased region" description="Low complexity" evidence="1">
    <location>
        <begin position="422"/>
        <end position="434"/>
    </location>
</feature>
<feature type="compositionally biased region" description="Low complexity" evidence="1">
    <location>
        <begin position="69"/>
        <end position="80"/>
    </location>
</feature>
<feature type="compositionally biased region" description="Low complexity" evidence="1">
    <location>
        <begin position="510"/>
        <end position="520"/>
    </location>
</feature>
<name>A0A168DCF4_9HYPO</name>
<accession>A0A168DCF4</accession>
<protein>
    <submittedName>
        <fullName evidence="2">Uncharacterized protein</fullName>
    </submittedName>
</protein>
<evidence type="ECO:0000256" key="1">
    <source>
        <dbReference type="SAM" id="MobiDB-lite"/>
    </source>
</evidence>
<keyword evidence="3" id="KW-1185">Reference proteome</keyword>
<dbReference type="AlphaFoldDB" id="A0A168DCF4"/>
<gene>
    <name evidence="2" type="ORF">AAL_03558</name>
</gene>
<feature type="compositionally biased region" description="Polar residues" evidence="1">
    <location>
        <begin position="321"/>
        <end position="333"/>
    </location>
</feature>
<dbReference type="OrthoDB" id="5425130at2759"/>
<comment type="caution">
    <text evidence="2">The sequence shown here is derived from an EMBL/GenBank/DDBJ whole genome shotgun (WGS) entry which is preliminary data.</text>
</comment>
<feature type="compositionally biased region" description="Basic and acidic residues" evidence="1">
    <location>
        <begin position="239"/>
        <end position="256"/>
    </location>
</feature>
<dbReference type="Proteomes" id="UP000078544">
    <property type="component" value="Unassembled WGS sequence"/>
</dbReference>
<feature type="compositionally biased region" description="Low complexity" evidence="1">
    <location>
        <begin position="172"/>
        <end position="183"/>
    </location>
</feature>
<feature type="region of interest" description="Disordered" evidence="1">
    <location>
        <begin position="1"/>
        <end position="533"/>
    </location>
</feature>
<dbReference type="STRING" id="1081109.A0A168DCF4"/>
<evidence type="ECO:0000313" key="3">
    <source>
        <dbReference type="Proteomes" id="UP000078544"/>
    </source>
</evidence>
<feature type="compositionally biased region" description="Polar residues" evidence="1">
    <location>
        <begin position="273"/>
        <end position="283"/>
    </location>
</feature>
<organism evidence="2 3">
    <name type="scientific">Moelleriella libera RCEF 2490</name>
    <dbReference type="NCBI Taxonomy" id="1081109"/>
    <lineage>
        <taxon>Eukaryota</taxon>
        <taxon>Fungi</taxon>
        <taxon>Dikarya</taxon>
        <taxon>Ascomycota</taxon>
        <taxon>Pezizomycotina</taxon>
        <taxon>Sordariomycetes</taxon>
        <taxon>Hypocreomycetidae</taxon>
        <taxon>Hypocreales</taxon>
        <taxon>Clavicipitaceae</taxon>
        <taxon>Moelleriella</taxon>
    </lineage>
</organism>